<protein>
    <submittedName>
        <fullName evidence="2">Uncharacterized protein</fullName>
    </submittedName>
</protein>
<accession>A0A0L0BSK1</accession>
<reference evidence="2 3" key="1">
    <citation type="journal article" date="2015" name="Nat. Commun.">
        <title>Lucilia cuprina genome unlocks parasitic fly biology to underpin future interventions.</title>
        <authorList>
            <person name="Anstead C.A."/>
            <person name="Korhonen P.K."/>
            <person name="Young N.D."/>
            <person name="Hall R.S."/>
            <person name="Jex A.R."/>
            <person name="Murali S.C."/>
            <person name="Hughes D.S."/>
            <person name="Lee S.F."/>
            <person name="Perry T."/>
            <person name="Stroehlein A.J."/>
            <person name="Ansell B.R."/>
            <person name="Breugelmans B."/>
            <person name="Hofmann A."/>
            <person name="Qu J."/>
            <person name="Dugan S."/>
            <person name="Lee S.L."/>
            <person name="Chao H."/>
            <person name="Dinh H."/>
            <person name="Han Y."/>
            <person name="Doddapaneni H.V."/>
            <person name="Worley K.C."/>
            <person name="Muzny D.M."/>
            <person name="Ioannidis P."/>
            <person name="Waterhouse R.M."/>
            <person name="Zdobnov E.M."/>
            <person name="James P.J."/>
            <person name="Bagnall N.H."/>
            <person name="Kotze A.C."/>
            <person name="Gibbs R.A."/>
            <person name="Richards S."/>
            <person name="Batterham P."/>
            <person name="Gasser R.B."/>
        </authorList>
    </citation>
    <scope>NUCLEOTIDE SEQUENCE [LARGE SCALE GENOMIC DNA]</scope>
    <source>
        <strain evidence="2 3">LS</strain>
        <tissue evidence="2">Full body</tissue>
    </source>
</reference>
<feature type="non-terminal residue" evidence="2">
    <location>
        <position position="109"/>
    </location>
</feature>
<sequence>MLFTDIHPLTRLSMVIQIIICLRIICRPMVQYLPAWVVHTAVMVVVAVVEAEILVIHVIMVIGQENIHPKTIDEEEVVVVVVIQHHCRVLIILMRQMPNMNDVLHHHKH</sequence>
<evidence type="ECO:0000313" key="2">
    <source>
        <dbReference type="EMBL" id="KNC22991.1"/>
    </source>
</evidence>
<proteinExistence type="predicted"/>
<keyword evidence="1" id="KW-0472">Membrane</keyword>
<comment type="caution">
    <text evidence="2">The sequence shown here is derived from an EMBL/GenBank/DDBJ whole genome shotgun (WGS) entry which is preliminary data.</text>
</comment>
<gene>
    <name evidence="2" type="ORF">FF38_10915</name>
</gene>
<keyword evidence="1" id="KW-0812">Transmembrane</keyword>
<name>A0A0L0BSK1_LUCCU</name>
<keyword evidence="3" id="KW-1185">Reference proteome</keyword>
<dbReference type="EMBL" id="JRES01001424">
    <property type="protein sequence ID" value="KNC22991.1"/>
    <property type="molecule type" value="Genomic_DNA"/>
</dbReference>
<keyword evidence="1" id="KW-1133">Transmembrane helix</keyword>
<dbReference type="AlphaFoldDB" id="A0A0L0BSK1"/>
<feature type="transmembrane region" description="Helical" evidence="1">
    <location>
        <begin position="36"/>
        <end position="62"/>
    </location>
</feature>
<evidence type="ECO:0000256" key="1">
    <source>
        <dbReference type="SAM" id="Phobius"/>
    </source>
</evidence>
<evidence type="ECO:0000313" key="3">
    <source>
        <dbReference type="Proteomes" id="UP000037069"/>
    </source>
</evidence>
<feature type="transmembrane region" description="Helical" evidence="1">
    <location>
        <begin position="12"/>
        <end position="30"/>
    </location>
</feature>
<dbReference type="Proteomes" id="UP000037069">
    <property type="component" value="Unassembled WGS sequence"/>
</dbReference>
<organism evidence="2 3">
    <name type="scientific">Lucilia cuprina</name>
    <name type="common">Green bottle fly</name>
    <name type="synonym">Australian sheep blowfly</name>
    <dbReference type="NCBI Taxonomy" id="7375"/>
    <lineage>
        <taxon>Eukaryota</taxon>
        <taxon>Metazoa</taxon>
        <taxon>Ecdysozoa</taxon>
        <taxon>Arthropoda</taxon>
        <taxon>Hexapoda</taxon>
        <taxon>Insecta</taxon>
        <taxon>Pterygota</taxon>
        <taxon>Neoptera</taxon>
        <taxon>Endopterygota</taxon>
        <taxon>Diptera</taxon>
        <taxon>Brachycera</taxon>
        <taxon>Muscomorpha</taxon>
        <taxon>Oestroidea</taxon>
        <taxon>Calliphoridae</taxon>
        <taxon>Luciliinae</taxon>
        <taxon>Lucilia</taxon>
    </lineage>
</organism>